<name>A0ABM8Z4A2_9LACO</name>
<comment type="caution">
    <text evidence="2">The sequence shown here is derived from an EMBL/GenBank/DDBJ whole genome shotgun (WGS) entry which is preliminary data.</text>
</comment>
<keyword evidence="1" id="KW-0812">Transmembrane</keyword>
<feature type="transmembrane region" description="Helical" evidence="1">
    <location>
        <begin position="12"/>
        <end position="33"/>
    </location>
</feature>
<dbReference type="Proteomes" id="UP000789707">
    <property type="component" value="Unassembled WGS sequence"/>
</dbReference>
<accession>A0ABM8Z4A2</accession>
<dbReference type="EMBL" id="CAKKNS010000001">
    <property type="protein sequence ID" value="CAH0416028.1"/>
    <property type="molecule type" value="Genomic_DNA"/>
</dbReference>
<feature type="transmembrane region" description="Helical" evidence="1">
    <location>
        <begin position="39"/>
        <end position="60"/>
    </location>
</feature>
<reference evidence="2 3" key="1">
    <citation type="submission" date="2021-11" db="EMBL/GenBank/DDBJ databases">
        <authorList>
            <person name="Depoorter E."/>
        </authorList>
    </citation>
    <scope>NUCLEOTIDE SEQUENCE [LARGE SCALE GENOMIC DNA]</scope>
    <source>
        <strain evidence="2 3">LMG 24289</strain>
    </source>
</reference>
<evidence type="ECO:0000256" key="1">
    <source>
        <dbReference type="SAM" id="Phobius"/>
    </source>
</evidence>
<keyword evidence="3" id="KW-1185">Reference proteome</keyword>
<keyword evidence="1" id="KW-1133">Transmembrane helix</keyword>
<evidence type="ECO:0000313" key="2">
    <source>
        <dbReference type="EMBL" id="CAH0416028.1"/>
    </source>
</evidence>
<sequence>MQFFRNLKLRVKLLLVMALNILPVMLIGVVTALKWGQPSVTYGLVGISILLLLVSFHFINQAAIALSQRK</sequence>
<gene>
    <name evidence="2" type="ORF">WFA24289_00327</name>
</gene>
<dbReference type="RefSeq" id="WP_230096093.1">
    <property type="nucleotide sequence ID" value="NZ_CAKKNS010000001.1"/>
</dbReference>
<proteinExistence type="predicted"/>
<organism evidence="2 3">
    <name type="scientific">Periweissella fabaria</name>
    <dbReference type="NCBI Taxonomy" id="546157"/>
    <lineage>
        <taxon>Bacteria</taxon>
        <taxon>Bacillati</taxon>
        <taxon>Bacillota</taxon>
        <taxon>Bacilli</taxon>
        <taxon>Lactobacillales</taxon>
        <taxon>Lactobacillaceae</taxon>
        <taxon>Periweissella</taxon>
    </lineage>
</organism>
<keyword evidence="1" id="KW-0472">Membrane</keyword>
<evidence type="ECO:0000313" key="3">
    <source>
        <dbReference type="Proteomes" id="UP000789707"/>
    </source>
</evidence>
<protein>
    <submittedName>
        <fullName evidence="2">Uncharacterized protein</fullName>
    </submittedName>
</protein>